<organism evidence="1 2">
    <name type="scientific">Elstera litoralis</name>
    <dbReference type="NCBI Taxonomy" id="552518"/>
    <lineage>
        <taxon>Bacteria</taxon>
        <taxon>Pseudomonadati</taxon>
        <taxon>Pseudomonadota</taxon>
        <taxon>Alphaproteobacteria</taxon>
        <taxon>Rhodospirillales</taxon>
        <taxon>Rhodospirillaceae</taxon>
        <taxon>Elstera</taxon>
    </lineage>
</organism>
<evidence type="ECO:0000313" key="2">
    <source>
        <dbReference type="Proteomes" id="UP000033774"/>
    </source>
</evidence>
<protein>
    <submittedName>
        <fullName evidence="1">Uncharacterized protein</fullName>
    </submittedName>
</protein>
<dbReference type="AlphaFoldDB" id="A0A0F3IVB3"/>
<dbReference type="Proteomes" id="UP000033774">
    <property type="component" value="Unassembled WGS sequence"/>
</dbReference>
<dbReference type="EMBL" id="LAJY01000078">
    <property type="protein sequence ID" value="KJV10557.1"/>
    <property type="molecule type" value="Genomic_DNA"/>
</dbReference>
<evidence type="ECO:0000313" key="1">
    <source>
        <dbReference type="EMBL" id="KJV10557.1"/>
    </source>
</evidence>
<proteinExistence type="predicted"/>
<comment type="caution">
    <text evidence="1">The sequence shown here is derived from an EMBL/GenBank/DDBJ whole genome shotgun (WGS) entry which is preliminary data.</text>
</comment>
<reference evidence="1 2" key="1">
    <citation type="submission" date="2015-03" db="EMBL/GenBank/DDBJ databases">
        <title>Draft genome sequence of Elstera litoralis.</title>
        <authorList>
            <person name="Rahalkar M.C."/>
            <person name="Dhakephalkar P.K."/>
            <person name="Pore S.D."/>
            <person name="Arora P."/>
            <person name="Kapse N.G."/>
            <person name="Pandit P.S."/>
        </authorList>
    </citation>
    <scope>NUCLEOTIDE SEQUENCE [LARGE SCALE GENOMIC DNA]</scope>
    <source>
        <strain evidence="1 2">Dia-1</strain>
    </source>
</reference>
<sequence length="191" mass="19780">MVGGTILSPTLGLSFERSEAGASILATGAEWYYRASDADAWAVVRTVGIGSRFQIAHLNGVWFGPASDSYLPGLARSVDGETWFTQSNPSVLTSGYYRGFAYTNGTVIGQAYYDGVAGYTLDAGLTVQATAALPGFSGGYDVERPIVSQGGRTYMIGASGEIYVITAVAATASAQALPAPLGVPSCLAVRN</sequence>
<gene>
    <name evidence="1" type="ORF">VZ95_04015</name>
</gene>
<accession>A0A0F3IVB3</accession>
<name>A0A0F3IVB3_9PROT</name>
<keyword evidence="2" id="KW-1185">Reference proteome</keyword>